<dbReference type="EMBL" id="CABIJS010000703">
    <property type="protein sequence ID" value="VUZ56409.1"/>
    <property type="molecule type" value="Genomic_DNA"/>
</dbReference>
<gene>
    <name evidence="1" type="ORF">WMSIL1_LOCUS14040</name>
</gene>
<organism evidence="1 2">
    <name type="scientific">Hymenolepis diminuta</name>
    <name type="common">Rat tapeworm</name>
    <dbReference type="NCBI Taxonomy" id="6216"/>
    <lineage>
        <taxon>Eukaryota</taxon>
        <taxon>Metazoa</taxon>
        <taxon>Spiralia</taxon>
        <taxon>Lophotrochozoa</taxon>
        <taxon>Platyhelminthes</taxon>
        <taxon>Cestoda</taxon>
        <taxon>Eucestoda</taxon>
        <taxon>Cyclophyllidea</taxon>
        <taxon>Hymenolepididae</taxon>
        <taxon>Hymenolepis</taxon>
    </lineage>
</organism>
<protein>
    <submittedName>
        <fullName evidence="1">Uncharacterized protein</fullName>
    </submittedName>
</protein>
<dbReference type="AlphaFoldDB" id="A0A564ZAL8"/>
<keyword evidence="2" id="KW-1185">Reference proteome</keyword>
<evidence type="ECO:0000313" key="2">
    <source>
        <dbReference type="Proteomes" id="UP000321570"/>
    </source>
</evidence>
<evidence type="ECO:0000313" key="1">
    <source>
        <dbReference type="EMBL" id="VUZ56409.1"/>
    </source>
</evidence>
<sequence>MSRVLFQRQRFGAQGYTEDSNGVRVERAFVCTPARCTLVCLSTQAFLLFFSGERPVGWLFRVSLHRFSPWGDL</sequence>
<proteinExistence type="predicted"/>
<accession>A0A564ZAL8</accession>
<name>A0A564ZAL8_HYMDI</name>
<reference evidence="1 2" key="1">
    <citation type="submission" date="2019-07" db="EMBL/GenBank/DDBJ databases">
        <authorList>
            <person name="Jastrzebski P J."/>
            <person name="Paukszto L."/>
            <person name="Jastrzebski P J."/>
        </authorList>
    </citation>
    <scope>NUCLEOTIDE SEQUENCE [LARGE SCALE GENOMIC DNA]</scope>
    <source>
        <strain evidence="1 2">WMS-il1</strain>
    </source>
</reference>
<dbReference type="Proteomes" id="UP000321570">
    <property type="component" value="Unassembled WGS sequence"/>
</dbReference>